<dbReference type="Pfam" id="PF14496">
    <property type="entry name" value="NEL"/>
    <property type="match status" value="1"/>
</dbReference>
<comment type="caution">
    <text evidence="4">The sequence shown here is derived from an EMBL/GenBank/DDBJ whole genome shotgun (WGS) entry which is preliminary data.</text>
</comment>
<dbReference type="RefSeq" id="WP_071482825.1">
    <property type="nucleotide sequence ID" value="NZ_FNTS01000002.1"/>
</dbReference>
<name>A0A1S2V9S7_9PSED</name>
<keyword evidence="1" id="KW-0833">Ubl conjugation pathway</keyword>
<accession>A0A1S2V9S7</accession>
<dbReference type="EMBL" id="MDDR01000004">
    <property type="protein sequence ID" value="OIN55095.1"/>
    <property type="molecule type" value="Genomic_DNA"/>
</dbReference>
<dbReference type="GO" id="GO:0004842">
    <property type="term" value="F:ubiquitin-protein transferase activity"/>
    <property type="evidence" value="ECO:0007669"/>
    <property type="project" value="UniProtKB-UniRule"/>
</dbReference>
<feature type="domain" description="NEL" evidence="3">
    <location>
        <begin position="58"/>
        <end position="407"/>
    </location>
</feature>
<dbReference type="EMBL" id="FNTS01000002">
    <property type="protein sequence ID" value="SEE12392.1"/>
    <property type="molecule type" value="Genomic_DNA"/>
</dbReference>
<dbReference type="PROSITE" id="PS52053">
    <property type="entry name" value="NEL"/>
    <property type="match status" value="1"/>
</dbReference>
<keyword evidence="1" id="KW-0964">Secreted</keyword>
<comment type="PTM">
    <text evidence="1">Ubiquitinated in the presence of host E1 ubiquitin-activating enzyme, E2 ubiquitin-conjugating enzyme and ubiquitin.</text>
</comment>
<keyword evidence="1" id="KW-0808">Transferase</keyword>
<dbReference type="Gene3D" id="1.20.58.360">
    <property type="entry name" value="Shigella T3SS effector IpaH defines"/>
    <property type="match status" value="1"/>
</dbReference>
<evidence type="ECO:0000313" key="7">
    <source>
        <dbReference type="Proteomes" id="UP000182179"/>
    </source>
</evidence>
<keyword evidence="7" id="KW-1185">Reference proteome</keyword>
<reference evidence="4 6" key="1">
    <citation type="submission" date="2016-08" db="EMBL/GenBank/DDBJ databases">
        <title>Draft genome sequence of Pseudomonas costantinii LMG 22119, type strain isolated from cultivated mushroom (Agaricus bisporus) sporophores.</title>
        <authorList>
            <person name="Tambong J.T."/>
        </authorList>
    </citation>
    <scope>NUCLEOTIDE SEQUENCE [LARGE SCALE GENOMIC DNA]</scope>
    <source>
        <strain evidence="4 6">LMG 22119</strain>
    </source>
</reference>
<gene>
    <name evidence="4" type="ORF">BFL40_01950</name>
    <name evidence="5" type="ORF">SAMN04515675_4050</name>
</gene>
<feature type="region of interest" description="Disordered" evidence="2">
    <location>
        <begin position="384"/>
        <end position="407"/>
    </location>
</feature>
<evidence type="ECO:0000313" key="6">
    <source>
        <dbReference type="Proteomes" id="UP000181661"/>
    </source>
</evidence>
<sequence>MSGNRLDAIPEVSPGSERAGILARAAVTREWLTPQVLDKLNLYIESVGLDPERRFPPRGAQDSGHWMSGLTQQQWLGKQEAWNALEEAPGSESFFDEIRKLSEHLDDRSDAYKIDLTAKVWRMLEAMAGDTPLRERLFQMALAPTTCVDAGAQLFNAMGVEVLLAEALSLPNPELMKLELLDLAKGKARLDELGRIAHARVSELVAQGRKFPVYDVEGGLIAQYDTDGNPVPSIDEVEIHLAYVTRLANRLDLPWQTGMFFDEPDVTKAMLEAAYKRVIALEDGDLLRDSIVDQPFWTEYIQTSFANEFDAVSAKNEALINLYSAQEELAANGKLSVEQKAELQRTIDASAQVLGKSPSQASSGQVMSDDEYFSEMESLGEERKNILRTVTDRVMGRDSSAHRERNP</sequence>
<dbReference type="Proteomes" id="UP000182179">
    <property type="component" value="Unassembled WGS sequence"/>
</dbReference>
<keyword evidence="1" id="KW-0832">Ubl conjugation</keyword>
<reference evidence="5 7" key="2">
    <citation type="submission" date="2016-10" db="EMBL/GenBank/DDBJ databases">
        <authorList>
            <person name="Varghese N."/>
            <person name="Submissions S."/>
        </authorList>
    </citation>
    <scope>NUCLEOTIDE SEQUENCE [LARGE SCALE GENOMIC DNA]</scope>
    <source>
        <strain evidence="5 7">BS2773</strain>
    </source>
</reference>
<feature type="active site" description="Glycyl thioester intermediate" evidence="1">
    <location>
        <position position="147"/>
    </location>
</feature>
<comment type="similarity">
    <text evidence="1">Belongs to the LRR-containing bacterial E3 ligase family.</text>
</comment>
<proteinExistence type="inferred from homology"/>
<dbReference type="GO" id="GO:0016567">
    <property type="term" value="P:protein ubiquitination"/>
    <property type="evidence" value="ECO:0007669"/>
    <property type="project" value="InterPro"/>
</dbReference>
<evidence type="ECO:0000313" key="4">
    <source>
        <dbReference type="EMBL" id="OIN55095.1"/>
    </source>
</evidence>
<dbReference type="GO" id="GO:0005576">
    <property type="term" value="C:extracellular region"/>
    <property type="evidence" value="ECO:0007669"/>
    <property type="project" value="UniProtKB-UniRule"/>
</dbReference>
<protein>
    <submittedName>
        <fullName evidence="5">C-terminal novel E3 ligase, LRR-interacting</fullName>
    </submittedName>
</protein>
<keyword evidence="1" id="KW-1035">Host cytoplasm</keyword>
<dbReference type="InterPro" id="IPR029487">
    <property type="entry name" value="NEL_dom"/>
</dbReference>
<dbReference type="GO" id="GO:0016874">
    <property type="term" value="F:ligase activity"/>
    <property type="evidence" value="ECO:0007669"/>
    <property type="project" value="UniProtKB-KW"/>
</dbReference>
<keyword evidence="5" id="KW-0436">Ligase</keyword>
<evidence type="ECO:0000313" key="5">
    <source>
        <dbReference type="EMBL" id="SEE12392.1"/>
    </source>
</evidence>
<evidence type="ECO:0000256" key="1">
    <source>
        <dbReference type="PROSITE-ProRule" id="PRU01398"/>
    </source>
</evidence>
<dbReference type="Proteomes" id="UP000181661">
    <property type="component" value="Unassembled WGS sequence"/>
</dbReference>
<evidence type="ECO:0000259" key="3">
    <source>
        <dbReference type="PROSITE" id="PS52053"/>
    </source>
</evidence>
<organism evidence="4 6">
    <name type="scientific">Pseudomonas costantinii</name>
    <dbReference type="NCBI Taxonomy" id="168469"/>
    <lineage>
        <taxon>Bacteria</taxon>
        <taxon>Pseudomonadati</taxon>
        <taxon>Pseudomonadota</taxon>
        <taxon>Gammaproteobacteria</taxon>
        <taxon>Pseudomonadales</taxon>
        <taxon>Pseudomonadaceae</taxon>
        <taxon>Pseudomonas</taxon>
    </lineage>
</organism>
<evidence type="ECO:0000256" key="2">
    <source>
        <dbReference type="SAM" id="MobiDB-lite"/>
    </source>
</evidence>
<dbReference type="AlphaFoldDB" id="A0A1S2V9S7"/>